<gene>
    <name evidence="2" type="ORF">AVM11_18625</name>
</gene>
<dbReference type="EMBL" id="LQCK02000031">
    <property type="protein sequence ID" value="KZB94519.1"/>
    <property type="molecule type" value="Genomic_DNA"/>
</dbReference>
<dbReference type="Proteomes" id="UP000078460">
    <property type="component" value="Unassembled WGS sequence"/>
</dbReference>
<keyword evidence="3" id="KW-1185">Reference proteome</keyword>
<proteinExistence type="predicted"/>
<dbReference type="KEGG" id="smy:BJP26_14295"/>
<dbReference type="Pfam" id="PF08378">
    <property type="entry name" value="NERD"/>
    <property type="match status" value="1"/>
</dbReference>
<protein>
    <submittedName>
        <fullName evidence="2">Uncharacterized protein</fullName>
    </submittedName>
</protein>
<evidence type="ECO:0000313" key="2">
    <source>
        <dbReference type="EMBL" id="KZB94519.1"/>
    </source>
</evidence>
<dbReference type="RefSeq" id="WP_082824926.1">
    <property type="nucleotide sequence ID" value="NZ_CP017578.1"/>
</dbReference>
<dbReference type="PROSITE" id="PS50965">
    <property type="entry name" value="NERD"/>
    <property type="match status" value="1"/>
</dbReference>
<feature type="region of interest" description="Disordered" evidence="1">
    <location>
        <begin position="386"/>
        <end position="405"/>
    </location>
</feature>
<feature type="compositionally biased region" description="Polar residues" evidence="1">
    <location>
        <begin position="396"/>
        <end position="405"/>
    </location>
</feature>
<name>A0A175Y237_9SPHN</name>
<dbReference type="STRING" id="621456.BJP26_14295"/>
<evidence type="ECO:0000256" key="1">
    <source>
        <dbReference type="SAM" id="MobiDB-lite"/>
    </source>
</evidence>
<evidence type="ECO:0000313" key="3">
    <source>
        <dbReference type="Proteomes" id="UP000078460"/>
    </source>
</evidence>
<dbReference type="OrthoDB" id="7388945at2"/>
<dbReference type="InterPro" id="IPR011528">
    <property type="entry name" value="NERD"/>
</dbReference>
<comment type="caution">
    <text evidence="2">The sequence shown here is derived from an EMBL/GenBank/DDBJ whole genome shotgun (WGS) entry which is preliminary data.</text>
</comment>
<sequence length="405" mass="44521">MIVKHSTKADECADFAAFIASADFERLPERTRRNALARRRGLEGERATAHILDRHFHDRPDHVLLHDLRLPDGIGGFAQFDHIILSRLSRTATVVEVKNYRGRLSKNEHDEWLVWYEGRRRPIDIPNPLAQARRQKEVLRAWLKAQRHDLAFEKIGAFVIIPSDCSIDRSKVGRDVAIYKADNFIAAWAEFGGVSPFGRLFSSGVAAKSLMAIAQQLAASHQPDPRTFEELVGLPSRKDEHPSAATVLAAETASAAEPEVDPPSNVNLGSVPDAPEEAEPTCTANEVVEAAPVAPVEAVTATPAPSNPIRAGKASTKIEVVPGIHERVLPDGRIAFLSDETDGAGDRLKSACDGLGRWNPRYRNWLTDPDQAAVVRETLLTKHQERSLVAAERSPTAVNQQAREA</sequence>
<feature type="region of interest" description="Disordered" evidence="1">
    <location>
        <begin position="250"/>
        <end position="279"/>
    </location>
</feature>
<organism evidence="2 3">
    <name type="scientific">Sphingomonas melonis TY</name>
    <dbReference type="NCBI Taxonomy" id="621456"/>
    <lineage>
        <taxon>Bacteria</taxon>
        <taxon>Pseudomonadati</taxon>
        <taxon>Pseudomonadota</taxon>
        <taxon>Alphaproteobacteria</taxon>
        <taxon>Sphingomonadales</taxon>
        <taxon>Sphingomonadaceae</taxon>
        <taxon>Sphingomonas</taxon>
    </lineage>
</organism>
<reference evidence="2" key="1">
    <citation type="submission" date="2016-03" db="EMBL/GenBank/DDBJ databases">
        <title>Sphingomonas melonis TY, whole genome shotgun sequencing.</title>
        <authorList>
            <person name="Wang H."/>
            <person name="Zhu P."/>
        </authorList>
    </citation>
    <scope>NUCLEOTIDE SEQUENCE [LARGE SCALE GENOMIC DNA]</scope>
    <source>
        <strain evidence="2">TY</strain>
    </source>
</reference>
<dbReference type="AlphaFoldDB" id="A0A175Y237"/>
<accession>A0A175Y237</accession>